<feature type="compositionally biased region" description="Polar residues" evidence="1">
    <location>
        <begin position="152"/>
        <end position="161"/>
    </location>
</feature>
<accession>R0KWE3</accession>
<feature type="region of interest" description="Disordered" evidence="1">
    <location>
        <begin position="152"/>
        <end position="172"/>
    </location>
</feature>
<evidence type="ECO:0000256" key="2">
    <source>
        <dbReference type="SAM" id="SignalP"/>
    </source>
</evidence>
<dbReference type="AlphaFoldDB" id="R0KWE3"/>
<evidence type="ECO:0000313" key="3">
    <source>
        <dbReference type="EMBL" id="EOA93434.1"/>
    </source>
</evidence>
<feature type="chain" id="PRO_5004344564" evidence="2">
    <location>
        <begin position="23"/>
        <end position="172"/>
    </location>
</feature>
<protein>
    <submittedName>
        <fullName evidence="3">Uncharacterized protein</fullName>
    </submittedName>
</protein>
<dbReference type="Proteomes" id="UP000296049">
    <property type="component" value="Unassembled WGS sequence"/>
</dbReference>
<proteinExistence type="predicted"/>
<evidence type="ECO:0000256" key="1">
    <source>
        <dbReference type="SAM" id="MobiDB-lite"/>
    </source>
</evidence>
<feature type="signal peptide" evidence="2">
    <location>
        <begin position="1"/>
        <end position="22"/>
    </location>
</feature>
<keyword evidence="2" id="KW-0732">Signal</keyword>
<evidence type="ECO:0000313" key="4">
    <source>
        <dbReference type="Proteomes" id="UP000296049"/>
    </source>
</evidence>
<name>R0KWE3_ANAPL</name>
<gene>
    <name evidence="3" type="ORF">Anapl_14346</name>
</gene>
<sequence>MGKGSVGLLWVGFCIVVKEMFLAPDPYSLRQENWLLSCPMTALLRAGAEEETYWFWSSCPARTAGLLVRKKCQEEEGGLRSSHLPPGSGGSLASNSWQLILRCRGAAFGINHPLKPVPITDAAAGGQICSVVPDTQLIPPYRLLMGTNSPASTLTDRSLLQTPRAEPAPARG</sequence>
<organism evidence="3 4">
    <name type="scientific">Anas platyrhynchos</name>
    <name type="common">Mallard</name>
    <name type="synonym">Anas boschas</name>
    <dbReference type="NCBI Taxonomy" id="8839"/>
    <lineage>
        <taxon>Eukaryota</taxon>
        <taxon>Metazoa</taxon>
        <taxon>Chordata</taxon>
        <taxon>Craniata</taxon>
        <taxon>Vertebrata</taxon>
        <taxon>Euteleostomi</taxon>
        <taxon>Archelosauria</taxon>
        <taxon>Archosauria</taxon>
        <taxon>Dinosauria</taxon>
        <taxon>Saurischia</taxon>
        <taxon>Theropoda</taxon>
        <taxon>Coelurosauria</taxon>
        <taxon>Aves</taxon>
        <taxon>Neognathae</taxon>
        <taxon>Galloanserae</taxon>
        <taxon>Anseriformes</taxon>
        <taxon>Anatidae</taxon>
        <taxon>Anatinae</taxon>
        <taxon>Anas</taxon>
    </lineage>
</organism>
<reference evidence="4" key="1">
    <citation type="journal article" date="2013" name="Nat. Genet.">
        <title>The duck genome and transcriptome provide insight into an avian influenza virus reservoir species.</title>
        <authorList>
            <person name="Huang Y."/>
            <person name="Li Y."/>
            <person name="Burt D.W."/>
            <person name="Chen H."/>
            <person name="Zhang Y."/>
            <person name="Qian W."/>
            <person name="Kim H."/>
            <person name="Gan S."/>
            <person name="Zhao Y."/>
            <person name="Li J."/>
            <person name="Yi K."/>
            <person name="Feng H."/>
            <person name="Zhu P."/>
            <person name="Li B."/>
            <person name="Liu Q."/>
            <person name="Fairley S."/>
            <person name="Magor K.E."/>
            <person name="Du Z."/>
            <person name="Hu X."/>
            <person name="Goodman L."/>
            <person name="Tafer H."/>
            <person name="Vignal A."/>
            <person name="Lee T."/>
            <person name="Kim K.W."/>
            <person name="Sheng Z."/>
            <person name="An Y."/>
            <person name="Searle S."/>
            <person name="Herrero J."/>
            <person name="Groenen M.A."/>
            <person name="Crooijmans R.P."/>
            <person name="Faraut T."/>
            <person name="Cai Q."/>
            <person name="Webster R.G."/>
            <person name="Aldridge J.R."/>
            <person name="Warren W.C."/>
            <person name="Bartschat S."/>
            <person name="Kehr S."/>
            <person name="Marz M."/>
            <person name="Stadler P.F."/>
            <person name="Smith J."/>
            <person name="Kraus R.H."/>
            <person name="Zhao Y."/>
            <person name="Ren L."/>
            <person name="Fei J."/>
            <person name="Morisson M."/>
            <person name="Kaiser P."/>
            <person name="Griffin D.K."/>
            <person name="Rao M."/>
            <person name="Pitel F."/>
            <person name="Wang J."/>
            <person name="Li N."/>
        </authorList>
    </citation>
    <scope>NUCLEOTIDE SEQUENCE [LARGE SCALE GENOMIC DNA]</scope>
</reference>
<keyword evidence="4" id="KW-1185">Reference proteome</keyword>
<dbReference type="EMBL" id="KB746368">
    <property type="protein sequence ID" value="EOA93434.1"/>
    <property type="molecule type" value="Genomic_DNA"/>
</dbReference>